<dbReference type="Proteomes" id="UP000488299">
    <property type="component" value="Unassembled WGS sequence"/>
</dbReference>
<proteinExistence type="predicted"/>
<dbReference type="AlphaFoldDB" id="A0A7J5TUU6"/>
<protein>
    <submittedName>
        <fullName evidence="1">DUF3050 domain-containing protein</fullName>
    </submittedName>
</protein>
<evidence type="ECO:0000313" key="1">
    <source>
        <dbReference type="EMBL" id="KAB7727932.1"/>
    </source>
</evidence>
<sequence length="256" mass="29031">MSIDNLKAAIEPVRSELLQHEIYESVQDLSGLRDFARYHAFAVWDFMSLLKGLQIQLTCTSVPWVPVGNGSVRYLINEIVTGEESDETPDGRRLSHYELYLEAMEQMGADTAPVRQLVSEVAAGKPVRESLAYLNLPEGVRKFVEFTFDVIDTGKPHLVASVFTFGREDLIPNMFIEIVRQLDAGNGQLDTFRYYLERHIELDGDHHSHLAMQMVEELCGTDEAKWTEATDWTIRALQARIRLWDAVCAELSLVNG</sequence>
<accession>A0A7J5TUU6</accession>
<gene>
    <name evidence="1" type="ORF">F5984_19395</name>
</gene>
<dbReference type="RefSeq" id="WP_152125883.1">
    <property type="nucleotide sequence ID" value="NZ_WELI01000009.1"/>
</dbReference>
<evidence type="ECO:0000313" key="2">
    <source>
        <dbReference type="Proteomes" id="UP000488299"/>
    </source>
</evidence>
<dbReference type="Gene3D" id="1.20.910.10">
    <property type="entry name" value="Heme oxygenase-like"/>
    <property type="match status" value="1"/>
</dbReference>
<dbReference type="EMBL" id="WELI01000009">
    <property type="protein sequence ID" value="KAB7727932.1"/>
    <property type="molecule type" value="Genomic_DNA"/>
</dbReference>
<comment type="caution">
    <text evidence="1">The sequence shown here is derived from an EMBL/GenBank/DDBJ whole genome shotgun (WGS) entry which is preliminary data.</text>
</comment>
<organism evidence="1 2">
    <name type="scientific">Rudanella paleaurantiibacter</name>
    <dbReference type="NCBI Taxonomy" id="2614655"/>
    <lineage>
        <taxon>Bacteria</taxon>
        <taxon>Pseudomonadati</taxon>
        <taxon>Bacteroidota</taxon>
        <taxon>Cytophagia</taxon>
        <taxon>Cytophagales</taxon>
        <taxon>Cytophagaceae</taxon>
        <taxon>Rudanella</taxon>
    </lineage>
</organism>
<keyword evidence="2" id="KW-1185">Reference proteome</keyword>
<name>A0A7J5TUU6_9BACT</name>
<dbReference type="InterPro" id="IPR016084">
    <property type="entry name" value="Haem_Oase-like_multi-hlx"/>
</dbReference>
<dbReference type="SUPFAM" id="SSF48613">
    <property type="entry name" value="Heme oxygenase-like"/>
    <property type="match status" value="1"/>
</dbReference>
<dbReference type="InterPro" id="IPR024423">
    <property type="entry name" value="DUF3050"/>
</dbReference>
<reference evidence="1 2" key="1">
    <citation type="submission" date="2019-10" db="EMBL/GenBank/DDBJ databases">
        <title>Rudanella paleaurantiibacter sp. nov., isolated from sludge.</title>
        <authorList>
            <person name="Xu S.Q."/>
        </authorList>
    </citation>
    <scope>NUCLEOTIDE SEQUENCE [LARGE SCALE GENOMIC DNA]</scope>
    <source>
        <strain evidence="1 2">HX-22-17</strain>
    </source>
</reference>
<dbReference type="Pfam" id="PF11251">
    <property type="entry name" value="DUF3050"/>
    <property type="match status" value="1"/>
</dbReference>